<dbReference type="EMBL" id="JAIWYP010000014">
    <property type="protein sequence ID" value="KAH3708415.1"/>
    <property type="molecule type" value="Genomic_DNA"/>
</dbReference>
<keyword evidence="3" id="KW-1185">Reference proteome</keyword>
<proteinExistence type="predicted"/>
<dbReference type="EMBL" id="JAIWYP010000014">
    <property type="protein sequence ID" value="KAH3708624.1"/>
    <property type="molecule type" value="Genomic_DNA"/>
</dbReference>
<evidence type="ECO:0000313" key="2">
    <source>
        <dbReference type="EMBL" id="KAH3708624.1"/>
    </source>
</evidence>
<comment type="caution">
    <text evidence="2">The sequence shown here is derived from an EMBL/GenBank/DDBJ whole genome shotgun (WGS) entry which is preliminary data.</text>
</comment>
<gene>
    <name evidence="1" type="ORF">DPMN_067865</name>
    <name evidence="2" type="ORF">DPMN_068079</name>
</gene>
<sequence>MIFTKDDNTEYDAATTCHICEGAEGEFRLEGNNDSYTKVRDHCYLTGKFRGAAH</sequence>
<name>A0A9D3YZ46_DREPO</name>
<evidence type="ECO:0000313" key="1">
    <source>
        <dbReference type="EMBL" id="KAH3708415.1"/>
    </source>
</evidence>
<protein>
    <submittedName>
        <fullName evidence="2">Uncharacterized protein</fullName>
    </submittedName>
</protein>
<evidence type="ECO:0000313" key="3">
    <source>
        <dbReference type="Proteomes" id="UP000828390"/>
    </source>
</evidence>
<dbReference type="AlphaFoldDB" id="A0A9D3YZ46"/>
<reference evidence="2" key="1">
    <citation type="journal article" date="2019" name="bioRxiv">
        <title>The Genome of the Zebra Mussel, Dreissena polymorpha: A Resource for Invasive Species Research.</title>
        <authorList>
            <person name="McCartney M.A."/>
            <person name="Auch B."/>
            <person name="Kono T."/>
            <person name="Mallez S."/>
            <person name="Zhang Y."/>
            <person name="Obille A."/>
            <person name="Becker A."/>
            <person name="Abrahante J.E."/>
            <person name="Garbe J."/>
            <person name="Badalamenti J.P."/>
            <person name="Herman A."/>
            <person name="Mangelson H."/>
            <person name="Liachko I."/>
            <person name="Sullivan S."/>
            <person name="Sone E.D."/>
            <person name="Koren S."/>
            <person name="Silverstein K.A.T."/>
            <person name="Beckman K.B."/>
            <person name="Gohl D.M."/>
        </authorList>
    </citation>
    <scope>NUCLEOTIDE SEQUENCE</scope>
    <source>
        <strain evidence="2">Duluth1</strain>
        <tissue evidence="2">Whole animal</tissue>
    </source>
</reference>
<dbReference type="Proteomes" id="UP000828390">
    <property type="component" value="Unassembled WGS sequence"/>
</dbReference>
<reference evidence="2" key="2">
    <citation type="submission" date="2020-11" db="EMBL/GenBank/DDBJ databases">
        <authorList>
            <person name="McCartney M.A."/>
            <person name="Auch B."/>
            <person name="Kono T."/>
            <person name="Mallez S."/>
            <person name="Becker A."/>
            <person name="Gohl D.M."/>
            <person name="Silverstein K.A.T."/>
            <person name="Koren S."/>
            <person name="Bechman K.B."/>
            <person name="Herman A."/>
            <person name="Abrahante J.E."/>
            <person name="Garbe J."/>
        </authorList>
    </citation>
    <scope>NUCLEOTIDE SEQUENCE</scope>
    <source>
        <strain evidence="2">Duluth1</strain>
        <tissue evidence="2">Whole animal</tissue>
    </source>
</reference>
<accession>A0A9D3YZ46</accession>
<organism evidence="2 3">
    <name type="scientific">Dreissena polymorpha</name>
    <name type="common">Zebra mussel</name>
    <name type="synonym">Mytilus polymorpha</name>
    <dbReference type="NCBI Taxonomy" id="45954"/>
    <lineage>
        <taxon>Eukaryota</taxon>
        <taxon>Metazoa</taxon>
        <taxon>Spiralia</taxon>
        <taxon>Lophotrochozoa</taxon>
        <taxon>Mollusca</taxon>
        <taxon>Bivalvia</taxon>
        <taxon>Autobranchia</taxon>
        <taxon>Heteroconchia</taxon>
        <taxon>Euheterodonta</taxon>
        <taxon>Imparidentia</taxon>
        <taxon>Neoheterodontei</taxon>
        <taxon>Myida</taxon>
        <taxon>Dreissenoidea</taxon>
        <taxon>Dreissenidae</taxon>
        <taxon>Dreissena</taxon>
    </lineage>
</organism>